<feature type="domain" description="4-vinyl reductase 4VR" evidence="1">
    <location>
        <begin position="131"/>
        <end position="193"/>
    </location>
</feature>
<proteinExistence type="predicted"/>
<accession>A0AAU8JIW8</accession>
<dbReference type="PANTHER" id="PTHR35090:SF1">
    <property type="entry name" value="SLR0144 PROTEIN"/>
    <property type="match status" value="1"/>
</dbReference>
<name>A0AAU8JIW8_9CYAN</name>
<reference evidence="2" key="1">
    <citation type="submission" date="2024-07" db="EMBL/GenBank/DDBJ databases">
        <authorList>
            <person name="Kim Y.J."/>
            <person name="Jeong J.Y."/>
        </authorList>
    </citation>
    <scope>NUCLEOTIDE SEQUENCE</scope>
    <source>
        <strain evidence="2">GIHE-MW2</strain>
    </source>
</reference>
<evidence type="ECO:0000259" key="1">
    <source>
        <dbReference type="SMART" id="SM00989"/>
    </source>
</evidence>
<dbReference type="PANTHER" id="PTHR35090">
    <property type="entry name" value="DNA-DIRECTED RNA POLYMERASE SUBUNIT I"/>
    <property type="match status" value="1"/>
</dbReference>
<dbReference type="RefSeq" id="WP_054466483.1">
    <property type="nucleotide sequence ID" value="NZ_CP159837.1"/>
</dbReference>
<dbReference type="EMBL" id="CP159837">
    <property type="protein sequence ID" value="XCM38223.1"/>
    <property type="molecule type" value="Genomic_DNA"/>
</dbReference>
<protein>
    <submittedName>
        <fullName evidence="2">V4R domain-containing protein</fullName>
    </submittedName>
</protein>
<sequence length="222" mass="25497">MISIANLLEDNEKLSGNYFAWDVYVKGDLELGLLENRRGDRLLALPDTLIEAIYSGLEKETGSATRLVLFNCGKWWGKNLYVRFCEEIQDYYNKSIAEMDMISFVQCLQQFWKTHGWGLFEFDQNYYQKGFLVFKITNSSFAKKTENWSGPACFLEAGILTSYFSQLTGRELACVQTTCESLGADCNRFILGLPDRLEPVEGWVTEGLDHETIMHRLSETKN</sequence>
<dbReference type="Gene3D" id="3.30.1380.20">
    <property type="entry name" value="Trafficking protein particle complex subunit 3"/>
    <property type="match status" value="1"/>
</dbReference>
<evidence type="ECO:0000313" key="2">
    <source>
        <dbReference type="EMBL" id="XCM38223.1"/>
    </source>
</evidence>
<dbReference type="InterPro" id="IPR024096">
    <property type="entry name" value="NO_sig/Golgi_transp_ligand-bd"/>
</dbReference>
<organism evidence="2">
    <name type="scientific">Planktothricoides raciborskii GIHE-MW2</name>
    <dbReference type="NCBI Taxonomy" id="2792601"/>
    <lineage>
        <taxon>Bacteria</taxon>
        <taxon>Bacillati</taxon>
        <taxon>Cyanobacteriota</taxon>
        <taxon>Cyanophyceae</taxon>
        <taxon>Oscillatoriophycideae</taxon>
        <taxon>Oscillatoriales</taxon>
        <taxon>Oscillatoriaceae</taxon>
        <taxon>Planktothricoides</taxon>
    </lineage>
</organism>
<gene>
    <name evidence="2" type="ORF">ABWT76_001055</name>
</gene>
<dbReference type="InterPro" id="IPR004096">
    <property type="entry name" value="V4R"/>
</dbReference>
<dbReference type="Pfam" id="PF02830">
    <property type="entry name" value="V4R"/>
    <property type="match status" value="1"/>
</dbReference>
<dbReference type="SUPFAM" id="SSF111126">
    <property type="entry name" value="Ligand-binding domain in the NO signalling and Golgi transport"/>
    <property type="match status" value="1"/>
</dbReference>
<dbReference type="AlphaFoldDB" id="A0AAU8JIW8"/>
<dbReference type="SMART" id="SM00989">
    <property type="entry name" value="V4R"/>
    <property type="match status" value="1"/>
</dbReference>